<keyword evidence="4" id="KW-1185">Reference proteome</keyword>
<evidence type="ECO:0000256" key="1">
    <source>
        <dbReference type="ARBA" id="ARBA00023235"/>
    </source>
</evidence>
<comment type="caution">
    <text evidence="3">The sequence shown here is derived from an EMBL/GenBank/DDBJ whole genome shotgun (WGS) entry which is preliminary data.</text>
</comment>
<dbReference type="GO" id="GO:0016853">
    <property type="term" value="F:isomerase activity"/>
    <property type="evidence" value="ECO:0007669"/>
    <property type="project" value="UniProtKB-KW"/>
</dbReference>
<dbReference type="SUPFAM" id="SSF51658">
    <property type="entry name" value="Xylose isomerase-like"/>
    <property type="match status" value="1"/>
</dbReference>
<dbReference type="OrthoDB" id="9814946at2"/>
<protein>
    <submittedName>
        <fullName evidence="3">Xylose isomerase</fullName>
    </submittedName>
</protein>
<keyword evidence="1 3" id="KW-0413">Isomerase</keyword>
<evidence type="ECO:0000313" key="4">
    <source>
        <dbReference type="Proteomes" id="UP000054099"/>
    </source>
</evidence>
<evidence type="ECO:0000313" key="3">
    <source>
        <dbReference type="EMBL" id="KSU80371.1"/>
    </source>
</evidence>
<dbReference type="InterPro" id="IPR013022">
    <property type="entry name" value="Xyl_isomerase-like_TIM-brl"/>
</dbReference>
<dbReference type="PANTHER" id="PTHR43489">
    <property type="entry name" value="ISOMERASE"/>
    <property type="match status" value="1"/>
</dbReference>
<name>A0A0V8J012_9BACL</name>
<dbReference type="RefSeq" id="WP_061975324.1">
    <property type="nucleotide sequence ID" value="NZ_FMAV01000005.1"/>
</dbReference>
<dbReference type="EMBL" id="LNQN01000007">
    <property type="protein sequence ID" value="KSU80371.1"/>
    <property type="molecule type" value="Genomic_DNA"/>
</dbReference>
<accession>A0A0V8J012</accession>
<feature type="domain" description="Xylose isomerase-like TIM barrel" evidence="2">
    <location>
        <begin position="14"/>
        <end position="246"/>
    </location>
</feature>
<dbReference type="Pfam" id="PF01261">
    <property type="entry name" value="AP_endonuc_2"/>
    <property type="match status" value="1"/>
</dbReference>
<sequence length="257" mass="28360">MKLGCCTIIENSAIAKKAGFDFLECTVVSLVPENDDDFPGILERYQESGLPVEACNIFLPGSLKITGEHVNISSVESYVEKALLRVKQIGADTVVFGSGGARSLPEGFSRKKGEEQIIQFLDLVANYSDPLGITVVIEPLNQKESNIINSVPEAVRIAKKVNRPSIQVLADFYHMDEENEPLGHLVSEKDYIRHIHVADTGRRAPGTGTYPYDRFVSCLSEAGYNGRISIECQWQDFEAEAGAARQFLSSVLYSRKV</sequence>
<dbReference type="AlphaFoldDB" id="A0A0V8J012"/>
<gene>
    <name evidence="3" type="ORF">AS030_20790</name>
</gene>
<dbReference type="InterPro" id="IPR036237">
    <property type="entry name" value="Xyl_isomerase-like_sf"/>
</dbReference>
<dbReference type="PANTHER" id="PTHR43489:SF7">
    <property type="entry name" value="3-DEHYDRO-D-GULOSIDE 4-EPIMERASE-RELATED"/>
    <property type="match status" value="1"/>
</dbReference>
<dbReference type="InterPro" id="IPR050417">
    <property type="entry name" value="Sugar_Epim/Isomerase"/>
</dbReference>
<dbReference type="Proteomes" id="UP000054099">
    <property type="component" value="Unassembled WGS sequence"/>
</dbReference>
<reference evidence="3 4" key="1">
    <citation type="journal article" date="2014" name="Antonie Van Leeuwenhoek">
        <title>Fictibacillus enclensis sp. nov., isolated from marine sediment.</title>
        <authorList>
            <person name="Dastager S.G."/>
            <person name="Mawlankar R."/>
            <person name="Srinivasan K."/>
            <person name="Tang S.K."/>
            <person name="Lee J.C."/>
            <person name="Ramana V.V."/>
            <person name="Shouche Y.S."/>
        </authorList>
    </citation>
    <scope>NUCLEOTIDE SEQUENCE [LARGE SCALE GENOMIC DNA]</scope>
    <source>
        <strain evidence="3 4">NIO-1003</strain>
    </source>
</reference>
<organism evidence="3 4">
    <name type="scientific">Fictibacillus enclensis</name>
    <dbReference type="NCBI Taxonomy" id="1017270"/>
    <lineage>
        <taxon>Bacteria</taxon>
        <taxon>Bacillati</taxon>
        <taxon>Bacillota</taxon>
        <taxon>Bacilli</taxon>
        <taxon>Bacillales</taxon>
        <taxon>Fictibacillaceae</taxon>
        <taxon>Fictibacillus</taxon>
    </lineage>
</organism>
<dbReference type="Gene3D" id="3.20.20.150">
    <property type="entry name" value="Divalent-metal-dependent TIM barrel enzymes"/>
    <property type="match status" value="1"/>
</dbReference>
<proteinExistence type="predicted"/>
<evidence type="ECO:0000259" key="2">
    <source>
        <dbReference type="Pfam" id="PF01261"/>
    </source>
</evidence>